<reference evidence="2 3" key="1">
    <citation type="journal article" date="2016" name="G3 (Bethesda)">
        <title>First Draft Assembly and Annotation of the Genome of a California Endemic Oak Quercus lobata Nee (Fagaceae).</title>
        <authorList>
            <person name="Sork V.L."/>
            <person name="Fitz-Gibbon S.T."/>
            <person name="Puiu D."/>
            <person name="Crepeau M."/>
            <person name="Gugger P.F."/>
            <person name="Sherman R."/>
            <person name="Stevens K."/>
            <person name="Langley C.H."/>
            <person name="Pellegrini M."/>
            <person name="Salzberg S.L."/>
        </authorList>
    </citation>
    <scope>NUCLEOTIDE SEQUENCE [LARGE SCALE GENOMIC DNA]</scope>
    <source>
        <strain evidence="2 3">cv. SW786</strain>
    </source>
</reference>
<organism evidence="2 3">
    <name type="scientific">Quercus lobata</name>
    <name type="common">Valley oak</name>
    <dbReference type="NCBI Taxonomy" id="97700"/>
    <lineage>
        <taxon>Eukaryota</taxon>
        <taxon>Viridiplantae</taxon>
        <taxon>Streptophyta</taxon>
        <taxon>Embryophyta</taxon>
        <taxon>Tracheophyta</taxon>
        <taxon>Spermatophyta</taxon>
        <taxon>Magnoliopsida</taxon>
        <taxon>eudicotyledons</taxon>
        <taxon>Gunneridae</taxon>
        <taxon>Pentapetalae</taxon>
        <taxon>rosids</taxon>
        <taxon>fabids</taxon>
        <taxon>Fagales</taxon>
        <taxon>Fagaceae</taxon>
        <taxon>Quercus</taxon>
    </lineage>
</organism>
<keyword evidence="3" id="KW-1185">Reference proteome</keyword>
<dbReference type="Gene3D" id="1.20.1280.50">
    <property type="match status" value="1"/>
</dbReference>
<dbReference type="InParanoid" id="A0A7N2LR46"/>
<dbReference type="OMA" id="YRIEINT"/>
<dbReference type="CDD" id="cd22160">
    <property type="entry name" value="F-box_AtFBL13-like"/>
    <property type="match status" value="1"/>
</dbReference>
<dbReference type="PANTHER" id="PTHR31900">
    <property type="entry name" value="F-BOX/RNI SUPERFAMILY PROTEIN-RELATED"/>
    <property type="match status" value="1"/>
</dbReference>
<dbReference type="SUPFAM" id="SSF81383">
    <property type="entry name" value="F-box domain"/>
    <property type="match status" value="1"/>
</dbReference>
<dbReference type="Pfam" id="PF00646">
    <property type="entry name" value="F-box"/>
    <property type="match status" value="1"/>
</dbReference>
<dbReference type="FunCoup" id="A0A7N2LR46">
    <property type="interactions" value="538"/>
</dbReference>
<proteinExistence type="predicted"/>
<dbReference type="InterPro" id="IPR036047">
    <property type="entry name" value="F-box-like_dom_sf"/>
</dbReference>
<protein>
    <recommendedName>
        <fullName evidence="1">F-box domain-containing protein</fullName>
    </recommendedName>
</protein>
<dbReference type="InterPro" id="IPR006566">
    <property type="entry name" value="FBD"/>
</dbReference>
<dbReference type="SMART" id="SM00579">
    <property type="entry name" value="FBD"/>
    <property type="match status" value="1"/>
</dbReference>
<accession>A0A7N2LR46</accession>
<evidence type="ECO:0000313" key="3">
    <source>
        <dbReference type="Proteomes" id="UP000594261"/>
    </source>
</evidence>
<dbReference type="Gene3D" id="3.80.10.10">
    <property type="entry name" value="Ribonuclease Inhibitor"/>
    <property type="match status" value="1"/>
</dbReference>
<dbReference type="InterPro" id="IPR053781">
    <property type="entry name" value="F-box_AtFBL13-like"/>
</dbReference>
<dbReference type="Gramene" id="QL05p062700:mrna">
    <property type="protein sequence ID" value="QL05p062700:mrna"/>
    <property type="gene ID" value="QL05p062700"/>
</dbReference>
<dbReference type="Pfam" id="PF08387">
    <property type="entry name" value="FBD"/>
    <property type="match status" value="1"/>
</dbReference>
<evidence type="ECO:0000313" key="2">
    <source>
        <dbReference type="EnsemblPlants" id="QL05p062700:mrna"/>
    </source>
</evidence>
<dbReference type="InterPro" id="IPR001810">
    <property type="entry name" value="F-box_dom"/>
</dbReference>
<dbReference type="InterPro" id="IPR055411">
    <property type="entry name" value="LRR_FXL15/At3g58940/PEG3-like"/>
</dbReference>
<reference evidence="2" key="2">
    <citation type="submission" date="2021-01" db="UniProtKB">
        <authorList>
            <consortium name="EnsemblPlants"/>
        </authorList>
    </citation>
    <scope>IDENTIFICATION</scope>
</reference>
<feature type="domain" description="F-box" evidence="1">
    <location>
        <begin position="13"/>
        <end position="63"/>
    </location>
</feature>
<dbReference type="InterPro" id="IPR050232">
    <property type="entry name" value="FBL13/AtMIF1-like"/>
</dbReference>
<dbReference type="PROSITE" id="PS50181">
    <property type="entry name" value="FBOX"/>
    <property type="match status" value="1"/>
</dbReference>
<evidence type="ECO:0000259" key="1">
    <source>
        <dbReference type="PROSITE" id="PS50181"/>
    </source>
</evidence>
<sequence length="447" mass="51749">MAKSRSKCQKLEVDRMSDLPESLLIHILSFLPTQKAITTSILSSRWKDLWTLVPKLDINTEELHPIVKHAHTVSRIFHLHKTPYLRTFRLTYSCGNRSDVDAWISNIAARKVEELDLEIYDDEYWDFERLRLYHSHEIFSCKTLVVLNLRSRIVIDPPSSFQFPSLKILGLFYVDYKSDSFSGLLSGCPVLEELSFESECLGGVFNHKICVPMLKRLSIAIEVSEYDSFKLLDYDDSDCSYRIEINTPALEYFKFNGHLSEVVFLQKLDNLVQADIHICTLKAANRIFKLLAAFYNVKFLSLFSGHPECLCNGSIYPFKFQNLLRLDFMANALNWHVLQALLRNTPNLEVLDVINTRHGSSNHKLCRCRKKSPNDPNFLSSHLTTFYYSEFGGLKDEVEFIKYILKEARALKTASIRVRNIKLKKGVLQKLSMIRRRSMTSLLTVKK</sequence>
<dbReference type="Pfam" id="PF24758">
    <property type="entry name" value="LRR_At5g56370"/>
    <property type="match status" value="1"/>
</dbReference>
<dbReference type="InterPro" id="IPR032675">
    <property type="entry name" value="LRR_dom_sf"/>
</dbReference>
<dbReference type="PANTHER" id="PTHR31900:SF34">
    <property type="entry name" value="EMB|CAB62440.1-RELATED"/>
    <property type="match status" value="1"/>
</dbReference>
<dbReference type="EnsemblPlants" id="QL05p062700:mrna">
    <property type="protein sequence ID" value="QL05p062700:mrna"/>
    <property type="gene ID" value="QL05p062700"/>
</dbReference>
<name>A0A7N2LR46_QUELO</name>
<dbReference type="EMBL" id="LRBV02000005">
    <property type="status" value="NOT_ANNOTATED_CDS"/>
    <property type="molecule type" value="Genomic_DNA"/>
</dbReference>
<dbReference type="AlphaFoldDB" id="A0A7N2LR46"/>
<dbReference type="Proteomes" id="UP000594261">
    <property type="component" value="Chromosome 5"/>
</dbReference>
<dbReference type="SUPFAM" id="SSF52047">
    <property type="entry name" value="RNI-like"/>
    <property type="match status" value="1"/>
</dbReference>